<evidence type="ECO:0000313" key="4">
    <source>
        <dbReference type="EMBL" id="CAO80564.1"/>
    </source>
</evidence>
<sequence>MMISILQNIINNVRENNGMPPLESISENMDLRTDIGFDSLDLAELTVKIEKETGIDVFADSFVNTVGEILEKISK</sequence>
<dbReference type="PROSITE" id="PS50075">
    <property type="entry name" value="CARRIER"/>
    <property type="match status" value="1"/>
</dbReference>
<evidence type="ECO:0000313" key="5">
    <source>
        <dbReference type="Proteomes" id="UP000002019"/>
    </source>
</evidence>
<evidence type="ECO:0000259" key="3">
    <source>
        <dbReference type="PROSITE" id="PS50075"/>
    </source>
</evidence>
<dbReference type="Gene3D" id="1.10.1200.10">
    <property type="entry name" value="ACP-like"/>
    <property type="match status" value="1"/>
</dbReference>
<dbReference type="Proteomes" id="UP000002019">
    <property type="component" value="Chromosome"/>
</dbReference>
<proteinExistence type="predicted"/>
<evidence type="ECO:0000256" key="1">
    <source>
        <dbReference type="ARBA" id="ARBA00022450"/>
    </source>
</evidence>
<accession>B0VGV5</accession>
<dbReference type="RefSeq" id="WP_015424424.1">
    <property type="nucleotide sequence ID" value="NC_020449.1"/>
</dbReference>
<dbReference type="InterPro" id="IPR036736">
    <property type="entry name" value="ACP-like_sf"/>
</dbReference>
<dbReference type="InterPro" id="IPR006162">
    <property type="entry name" value="Ppantetheine_attach_site"/>
</dbReference>
<dbReference type="InterPro" id="IPR009081">
    <property type="entry name" value="PP-bd_ACP"/>
</dbReference>
<protein>
    <submittedName>
        <fullName evidence="4">Acyl carrier protein (AcpP-like)</fullName>
    </submittedName>
</protein>
<dbReference type="PROSITE" id="PS00012">
    <property type="entry name" value="PHOSPHOPANTETHEINE"/>
    <property type="match status" value="1"/>
</dbReference>
<dbReference type="HOGENOM" id="CLU_108696_5_1_0"/>
<evidence type="ECO:0000256" key="2">
    <source>
        <dbReference type="ARBA" id="ARBA00022553"/>
    </source>
</evidence>
<keyword evidence="2" id="KW-0597">Phosphoprotein</keyword>
<organism evidence="4 5">
    <name type="scientific">Cloacimonas acidaminovorans (strain Evry)</name>
    <dbReference type="NCBI Taxonomy" id="459349"/>
    <lineage>
        <taxon>Bacteria</taxon>
        <taxon>Pseudomonadati</taxon>
        <taxon>Candidatus Cloacimonadota</taxon>
        <taxon>Candidatus Cloacimonadia</taxon>
        <taxon>Candidatus Cloacimonadales</taxon>
        <taxon>Candidatus Cloacimonadaceae</taxon>
        <taxon>Candidatus Cloacimonas</taxon>
    </lineage>
</organism>
<reference evidence="4 5" key="1">
    <citation type="journal article" date="2008" name="J. Bacteriol.">
        <title>'Candidatus Cloacamonas acidaminovorans': genome sequence reconstruction provides a first glimpse of a new bacterial division.</title>
        <authorList>
            <person name="Pelletier E."/>
            <person name="Kreimeyer A."/>
            <person name="Bocs S."/>
            <person name="Rouy Z."/>
            <person name="Gyapay G."/>
            <person name="Chouari R."/>
            <person name="Riviere D."/>
            <person name="Ganesan A."/>
            <person name="Daegelen P."/>
            <person name="Sghir A."/>
            <person name="Cohen G.N."/>
            <person name="Medigue C."/>
            <person name="Weissenbach J."/>
            <person name="Le Paslier D."/>
        </authorList>
    </citation>
    <scope>NUCLEOTIDE SEQUENCE [LARGE SCALE GENOMIC DNA]</scope>
    <source>
        <strain evidence="5">Evry</strain>
    </source>
</reference>
<dbReference type="STRING" id="459349.CLOAM0680"/>
<dbReference type="KEGG" id="caci:CLOAM0680"/>
<dbReference type="Pfam" id="PF00550">
    <property type="entry name" value="PP-binding"/>
    <property type="match status" value="1"/>
</dbReference>
<dbReference type="OrthoDB" id="9804551at2"/>
<dbReference type="AlphaFoldDB" id="B0VGV5"/>
<feature type="domain" description="Carrier" evidence="3">
    <location>
        <begin position="3"/>
        <end position="75"/>
    </location>
</feature>
<dbReference type="eggNOG" id="COG0236">
    <property type="taxonomic scope" value="Bacteria"/>
</dbReference>
<gene>
    <name evidence="4" type="ordered locus">CLOAM0680</name>
</gene>
<keyword evidence="1" id="KW-0596">Phosphopantetheine</keyword>
<name>B0VGV5_CLOAI</name>
<dbReference type="EMBL" id="CU466930">
    <property type="protein sequence ID" value="CAO80564.1"/>
    <property type="molecule type" value="Genomic_DNA"/>
</dbReference>
<dbReference type="SUPFAM" id="SSF47336">
    <property type="entry name" value="ACP-like"/>
    <property type="match status" value="1"/>
</dbReference>
<keyword evidence="5" id="KW-1185">Reference proteome</keyword>